<reference evidence="3 4" key="1">
    <citation type="submission" date="2019-04" db="EMBL/GenBank/DDBJ databases">
        <title>Streptomyces oryziradicis sp. nov., a novel actinomycete isolated from rhizosphere soil of rice (Oryza sativa L.).</title>
        <authorList>
            <person name="Li C."/>
        </authorList>
    </citation>
    <scope>NUCLEOTIDE SEQUENCE [LARGE SCALE GENOMIC DNA]</scope>
    <source>
        <strain evidence="3 4">NEAU-C40</strain>
    </source>
</reference>
<dbReference type="InterPro" id="IPR036165">
    <property type="entry name" value="YefM-like_sf"/>
</dbReference>
<protein>
    <recommendedName>
        <fullName evidence="2">Antitoxin</fullName>
    </recommendedName>
</protein>
<dbReference type="Proteomes" id="UP000305778">
    <property type="component" value="Unassembled WGS sequence"/>
</dbReference>
<comment type="function">
    <text evidence="2">Antitoxin component of a type II toxin-antitoxin (TA) system.</text>
</comment>
<evidence type="ECO:0000313" key="4">
    <source>
        <dbReference type="Proteomes" id="UP000305778"/>
    </source>
</evidence>
<evidence type="ECO:0000313" key="3">
    <source>
        <dbReference type="EMBL" id="TKA10559.1"/>
    </source>
</evidence>
<dbReference type="AlphaFoldDB" id="A0A4V5N2N0"/>
<dbReference type="InterPro" id="IPR006442">
    <property type="entry name" value="Antitoxin_Phd/YefM"/>
</dbReference>
<dbReference type="RefSeq" id="WP_136724629.1">
    <property type="nucleotide sequence ID" value="NZ_SUMC01000013.1"/>
</dbReference>
<organism evidence="3 4">
    <name type="scientific">Actinacidiphila oryziradicis</name>
    <dbReference type="NCBI Taxonomy" id="2571141"/>
    <lineage>
        <taxon>Bacteria</taxon>
        <taxon>Bacillati</taxon>
        <taxon>Actinomycetota</taxon>
        <taxon>Actinomycetes</taxon>
        <taxon>Kitasatosporales</taxon>
        <taxon>Streptomycetaceae</taxon>
        <taxon>Actinacidiphila</taxon>
    </lineage>
</organism>
<accession>A0A4V5N2N0</accession>
<dbReference type="Gene3D" id="3.40.1620.10">
    <property type="entry name" value="YefM-like domain"/>
    <property type="match status" value="1"/>
</dbReference>
<dbReference type="NCBIfam" id="TIGR01552">
    <property type="entry name" value="phd_fam"/>
    <property type="match status" value="1"/>
</dbReference>
<dbReference type="Pfam" id="PF02604">
    <property type="entry name" value="PhdYeFM_antitox"/>
    <property type="match status" value="1"/>
</dbReference>
<dbReference type="OrthoDB" id="965929at2"/>
<evidence type="ECO:0000256" key="1">
    <source>
        <dbReference type="ARBA" id="ARBA00009981"/>
    </source>
</evidence>
<name>A0A4V5N2N0_9ACTN</name>
<dbReference type="SUPFAM" id="SSF143120">
    <property type="entry name" value="YefM-like"/>
    <property type="match status" value="1"/>
</dbReference>
<comment type="caution">
    <text evidence="3">The sequence shown here is derived from an EMBL/GenBank/DDBJ whole genome shotgun (WGS) entry which is preliminary data.</text>
</comment>
<gene>
    <name evidence="3" type="ORF">FCI23_16380</name>
</gene>
<proteinExistence type="inferred from homology"/>
<comment type="similarity">
    <text evidence="1 2">Belongs to the phD/YefM antitoxin family.</text>
</comment>
<dbReference type="EMBL" id="SUMC01000013">
    <property type="protein sequence ID" value="TKA10559.1"/>
    <property type="molecule type" value="Genomic_DNA"/>
</dbReference>
<evidence type="ECO:0000256" key="2">
    <source>
        <dbReference type="RuleBase" id="RU362080"/>
    </source>
</evidence>
<sequence>MRWQVQEAKQKFSEVLRHATADGPQFVTRHGEEVAVVIDIREYRRLRGEETDFREFLLAEPGWDEDFAEELDEIVRTRDLPRDVNFGED</sequence>
<keyword evidence="4" id="KW-1185">Reference proteome</keyword>